<gene>
    <name evidence="2" type="ORF">QNJ86_05650</name>
</gene>
<feature type="compositionally biased region" description="Basic and acidic residues" evidence="1">
    <location>
        <begin position="134"/>
        <end position="144"/>
    </location>
</feature>
<evidence type="ECO:0000313" key="3">
    <source>
        <dbReference type="Proteomes" id="UP001232750"/>
    </source>
</evidence>
<protein>
    <submittedName>
        <fullName evidence="2">Uncharacterized protein</fullName>
    </submittedName>
</protein>
<feature type="region of interest" description="Disordered" evidence="1">
    <location>
        <begin position="202"/>
        <end position="235"/>
    </location>
</feature>
<evidence type="ECO:0000256" key="1">
    <source>
        <dbReference type="SAM" id="MobiDB-lite"/>
    </source>
</evidence>
<accession>A0ABT7DL69</accession>
<dbReference type="Proteomes" id="UP001232750">
    <property type="component" value="Unassembled WGS sequence"/>
</dbReference>
<comment type="caution">
    <text evidence="2">The sequence shown here is derived from an EMBL/GenBank/DDBJ whole genome shotgun (WGS) entry which is preliminary data.</text>
</comment>
<proteinExistence type="predicted"/>
<organism evidence="2 3">
    <name type="scientific">Gordonibacter faecis</name>
    <dbReference type="NCBI Taxonomy" id="3047475"/>
    <lineage>
        <taxon>Bacteria</taxon>
        <taxon>Bacillati</taxon>
        <taxon>Actinomycetota</taxon>
        <taxon>Coriobacteriia</taxon>
        <taxon>Eggerthellales</taxon>
        <taxon>Eggerthellaceae</taxon>
        <taxon>Gordonibacter</taxon>
    </lineage>
</organism>
<feature type="compositionally biased region" description="Basic and acidic residues" evidence="1">
    <location>
        <begin position="113"/>
        <end position="124"/>
    </location>
</feature>
<name>A0ABT7DL69_9ACTN</name>
<evidence type="ECO:0000313" key="2">
    <source>
        <dbReference type="EMBL" id="MDJ1650275.1"/>
    </source>
</evidence>
<feature type="compositionally biased region" description="Basic and acidic residues" evidence="1">
    <location>
        <begin position="79"/>
        <end position="103"/>
    </location>
</feature>
<sequence length="235" mass="25197">MKTCPVCKARTFDDAEVCYGCMHRFGSTPTEVLADAGGWEPEEGVSLGRLAAHETKPQMESPAEEERVAGHAALVEAPVPDKEGTSGEHDVRSEGRHAAERARCLSGGISAQESRRELTHREAQPVEGTLRRSTRADPVRRARRDSVPFDGAGWIVRFELPGALHEAQEGLEQATHEAYFTDTHAVERGRGGSLVISIEPAAGSGGREAARAEPTAAGAVRVLEPTASRGEQVRS</sequence>
<feature type="region of interest" description="Disordered" evidence="1">
    <location>
        <begin position="75"/>
        <end position="144"/>
    </location>
</feature>
<keyword evidence="3" id="KW-1185">Reference proteome</keyword>
<reference evidence="2 3" key="1">
    <citation type="submission" date="2023-05" db="EMBL/GenBank/DDBJ databases">
        <title>Gordonibacter KGMB12511T sp. nov., isolated from faeces of healthy Korean.</title>
        <authorList>
            <person name="Kim H.S."/>
            <person name="Kim J.-S."/>
            <person name="Suh M.K."/>
            <person name="Eom M.K."/>
            <person name="Do H.E."/>
            <person name="Lee J.-S."/>
        </authorList>
    </citation>
    <scope>NUCLEOTIDE SEQUENCE [LARGE SCALE GENOMIC DNA]</scope>
    <source>
        <strain evidence="2 3">KGMB12511</strain>
    </source>
</reference>
<dbReference type="RefSeq" id="WP_283831629.1">
    <property type="nucleotide sequence ID" value="NZ_JASJEU010000012.1"/>
</dbReference>
<dbReference type="EMBL" id="JASJEU010000012">
    <property type="protein sequence ID" value="MDJ1650275.1"/>
    <property type="molecule type" value="Genomic_DNA"/>
</dbReference>